<accession>A0A2K8YTP7</accession>
<protein>
    <recommendedName>
        <fullName evidence="1">HTH cro/C1-type domain-containing protein</fullName>
    </recommendedName>
</protein>
<proteinExistence type="predicted"/>
<gene>
    <name evidence="2" type="ORF">CWM47_03480</name>
</gene>
<feature type="domain" description="HTH cro/C1-type" evidence="1">
    <location>
        <begin position="26"/>
        <end position="64"/>
    </location>
</feature>
<sequence length="92" mass="10796">MFSYLRCLYLHNKHTLKVYNMKGFEIKNLRLKLGLSQEEFGQILGYQKPQVRVSELENGKKEVSNQIVAACRLIEENRLLKEKLQSIINISQ</sequence>
<dbReference type="InterPro" id="IPR001387">
    <property type="entry name" value="Cro/C1-type_HTH"/>
</dbReference>
<evidence type="ECO:0000259" key="1">
    <source>
        <dbReference type="PROSITE" id="PS50943"/>
    </source>
</evidence>
<dbReference type="SUPFAM" id="SSF47413">
    <property type="entry name" value="lambda repressor-like DNA-binding domains"/>
    <property type="match status" value="1"/>
</dbReference>
<dbReference type="PROSITE" id="PS50943">
    <property type="entry name" value="HTH_CROC1"/>
    <property type="match status" value="1"/>
</dbReference>
<dbReference type="InterPro" id="IPR010982">
    <property type="entry name" value="Lambda_DNA-bd_dom_sf"/>
</dbReference>
<dbReference type="CDD" id="cd00093">
    <property type="entry name" value="HTH_XRE"/>
    <property type="match status" value="1"/>
</dbReference>
<reference evidence="2 3" key="1">
    <citation type="submission" date="2017-11" db="EMBL/GenBank/DDBJ databases">
        <title>Taxonomic description and genome sequences of Spirosoma HA7 sp. nov., isolated from pollen microhabitat of Corylus avellana.</title>
        <authorList>
            <person name="Ambika Manirajan B."/>
            <person name="Suarez C."/>
            <person name="Ratering S."/>
            <person name="Geissler-Plaum R."/>
            <person name="Cardinale M."/>
            <person name="Sylvia S."/>
        </authorList>
    </citation>
    <scope>NUCLEOTIDE SEQUENCE [LARGE SCALE GENOMIC DNA]</scope>
    <source>
        <strain evidence="2 3">HA7</strain>
    </source>
</reference>
<dbReference type="Pfam" id="PF01381">
    <property type="entry name" value="HTH_3"/>
    <property type="match status" value="1"/>
</dbReference>
<dbReference type="Gene3D" id="1.10.260.40">
    <property type="entry name" value="lambda repressor-like DNA-binding domains"/>
    <property type="match status" value="1"/>
</dbReference>
<evidence type="ECO:0000313" key="2">
    <source>
        <dbReference type="EMBL" id="AUD00959.1"/>
    </source>
</evidence>
<keyword evidence="3" id="KW-1185">Reference proteome</keyword>
<dbReference type="AlphaFoldDB" id="A0A2K8YTP7"/>
<organism evidence="2 3">
    <name type="scientific">Spirosoma pollinicola</name>
    <dbReference type="NCBI Taxonomy" id="2057025"/>
    <lineage>
        <taxon>Bacteria</taxon>
        <taxon>Pseudomonadati</taxon>
        <taxon>Bacteroidota</taxon>
        <taxon>Cytophagia</taxon>
        <taxon>Cytophagales</taxon>
        <taxon>Cytophagaceae</taxon>
        <taxon>Spirosoma</taxon>
    </lineage>
</organism>
<dbReference type="EMBL" id="CP025096">
    <property type="protein sequence ID" value="AUD00959.1"/>
    <property type="molecule type" value="Genomic_DNA"/>
</dbReference>
<evidence type="ECO:0000313" key="3">
    <source>
        <dbReference type="Proteomes" id="UP000232883"/>
    </source>
</evidence>
<dbReference type="GO" id="GO:0003677">
    <property type="term" value="F:DNA binding"/>
    <property type="evidence" value="ECO:0007669"/>
    <property type="project" value="InterPro"/>
</dbReference>
<dbReference type="Proteomes" id="UP000232883">
    <property type="component" value="Chromosome"/>
</dbReference>
<name>A0A2K8YTP7_9BACT</name>
<dbReference type="KEGG" id="spir:CWM47_03480"/>